<feature type="region of interest" description="Disordered" evidence="2">
    <location>
        <begin position="1"/>
        <end position="23"/>
    </location>
</feature>
<feature type="transmembrane region" description="Helical" evidence="1">
    <location>
        <begin position="139"/>
        <end position="162"/>
    </location>
</feature>
<keyword evidence="1" id="KW-1133">Transmembrane helix</keyword>
<proteinExistence type="inferred from homology"/>
<keyword evidence="1" id="KW-1003">Cell membrane</keyword>
<dbReference type="InterPro" id="IPR003744">
    <property type="entry name" value="YhhQ"/>
</dbReference>
<dbReference type="Proteomes" id="UP001500755">
    <property type="component" value="Unassembled WGS sequence"/>
</dbReference>
<keyword evidence="1" id="KW-0472">Membrane</keyword>
<organism evidence="3 4">
    <name type="scientific">Brevibacterium samyangense</name>
    <dbReference type="NCBI Taxonomy" id="366888"/>
    <lineage>
        <taxon>Bacteria</taxon>
        <taxon>Bacillati</taxon>
        <taxon>Actinomycetota</taxon>
        <taxon>Actinomycetes</taxon>
        <taxon>Micrococcales</taxon>
        <taxon>Brevibacteriaceae</taxon>
        <taxon>Brevibacterium</taxon>
    </lineage>
</organism>
<dbReference type="NCBIfam" id="TIGR00697">
    <property type="entry name" value="queuosine precursor transporter"/>
    <property type="match status" value="1"/>
</dbReference>
<keyword evidence="1" id="KW-0813">Transport</keyword>
<feature type="transmembrane region" description="Helical" evidence="1">
    <location>
        <begin position="99"/>
        <end position="119"/>
    </location>
</feature>
<keyword evidence="4" id="KW-1185">Reference proteome</keyword>
<comment type="function">
    <text evidence="1">Involved in the import of queuosine (Q) precursors, required for Q precursor salvage.</text>
</comment>
<evidence type="ECO:0000313" key="3">
    <source>
        <dbReference type="EMBL" id="GAA1999294.1"/>
    </source>
</evidence>
<comment type="similarity">
    <text evidence="1">Belongs to the vitamin uptake transporter (VUT/ECF) (TC 2.A.88) family. Q precursor transporter subfamily.</text>
</comment>
<gene>
    <name evidence="3" type="ORF">GCM10009755_03470</name>
</gene>
<sequence length="247" mass="26639">MTPHAPGQPERTPAAPAVNPSETPSASEALARFASTRGPFYATILAVFCCVFLISNIGATKVIGFGPIVTDGGAFLFPVAYILGDIISEVYGFRAARRAVLTGFAMQILATAVFFLVQISPAGPGYENQAAFEATLGFYPRIVLASITGYLVGQLLNSWVLVRVKRAMGEKHLWVRLLTSTGVGEAADTLIFCTVAFAGVIPGWDFLNYVITGFVYKVAVEVILMPVTYRVITMVKRREPTYGEETV</sequence>
<feature type="transmembrane region" description="Helical" evidence="1">
    <location>
        <begin position="65"/>
        <end position="87"/>
    </location>
</feature>
<dbReference type="Pfam" id="PF02592">
    <property type="entry name" value="Vut_1"/>
    <property type="match status" value="1"/>
</dbReference>
<dbReference type="PANTHER" id="PTHR34300:SF2">
    <property type="entry name" value="QUEUOSINE PRECURSOR TRANSPORTER-RELATED"/>
    <property type="match status" value="1"/>
</dbReference>
<feature type="transmembrane region" description="Helical" evidence="1">
    <location>
        <begin position="40"/>
        <end position="59"/>
    </location>
</feature>
<evidence type="ECO:0000256" key="2">
    <source>
        <dbReference type="SAM" id="MobiDB-lite"/>
    </source>
</evidence>
<dbReference type="HAMAP" id="MF_02088">
    <property type="entry name" value="Q_prec_transport"/>
    <property type="match status" value="1"/>
</dbReference>
<name>A0ABP5EIX1_9MICO</name>
<comment type="caution">
    <text evidence="3">The sequence shown here is derived from an EMBL/GenBank/DDBJ whole genome shotgun (WGS) entry which is preliminary data.</text>
</comment>
<reference evidence="4" key="1">
    <citation type="journal article" date="2019" name="Int. J. Syst. Evol. Microbiol.">
        <title>The Global Catalogue of Microorganisms (GCM) 10K type strain sequencing project: providing services to taxonomists for standard genome sequencing and annotation.</title>
        <authorList>
            <consortium name="The Broad Institute Genomics Platform"/>
            <consortium name="The Broad Institute Genome Sequencing Center for Infectious Disease"/>
            <person name="Wu L."/>
            <person name="Ma J."/>
        </authorList>
    </citation>
    <scope>NUCLEOTIDE SEQUENCE [LARGE SCALE GENOMIC DNA]</scope>
    <source>
        <strain evidence="4">JCM 14546</strain>
    </source>
</reference>
<keyword evidence="1" id="KW-0812">Transmembrane</keyword>
<protein>
    <recommendedName>
        <fullName evidence="1">Probable queuosine precursor transporter</fullName>
        <shortName evidence="1">Q precursor transporter</shortName>
    </recommendedName>
</protein>
<dbReference type="EMBL" id="BAAANO010000004">
    <property type="protein sequence ID" value="GAA1999294.1"/>
    <property type="molecule type" value="Genomic_DNA"/>
</dbReference>
<dbReference type="RefSeq" id="WP_344306411.1">
    <property type="nucleotide sequence ID" value="NZ_BAAANO010000004.1"/>
</dbReference>
<accession>A0ABP5EIX1</accession>
<feature type="transmembrane region" description="Helical" evidence="1">
    <location>
        <begin position="206"/>
        <end position="229"/>
    </location>
</feature>
<dbReference type="PANTHER" id="PTHR34300">
    <property type="entry name" value="QUEUOSINE PRECURSOR TRANSPORTER-RELATED"/>
    <property type="match status" value="1"/>
</dbReference>
<evidence type="ECO:0000256" key="1">
    <source>
        <dbReference type="HAMAP-Rule" id="MF_02088"/>
    </source>
</evidence>
<feature type="transmembrane region" description="Helical" evidence="1">
    <location>
        <begin position="174"/>
        <end position="200"/>
    </location>
</feature>
<evidence type="ECO:0000313" key="4">
    <source>
        <dbReference type="Proteomes" id="UP001500755"/>
    </source>
</evidence>
<comment type="subcellular location">
    <subcellularLocation>
        <location evidence="1">Cell membrane</location>
        <topology evidence="1">Multi-pass membrane protein</topology>
    </subcellularLocation>
</comment>